<feature type="transmembrane region" description="Helical" evidence="1">
    <location>
        <begin position="320"/>
        <end position="340"/>
    </location>
</feature>
<name>A0A2T0TKB2_9PSEU</name>
<feature type="transmembrane region" description="Helical" evidence="1">
    <location>
        <begin position="128"/>
        <end position="146"/>
    </location>
</feature>
<evidence type="ECO:0000313" key="3">
    <source>
        <dbReference type="Proteomes" id="UP000239494"/>
    </source>
</evidence>
<protein>
    <recommendedName>
        <fullName evidence="4">Membrane protein YfhO</fullName>
    </recommendedName>
</protein>
<feature type="transmembrane region" description="Helical" evidence="1">
    <location>
        <begin position="658"/>
        <end position="681"/>
    </location>
</feature>
<feature type="transmembrane region" description="Helical" evidence="1">
    <location>
        <begin position="98"/>
        <end position="121"/>
    </location>
</feature>
<keyword evidence="1" id="KW-0812">Transmembrane</keyword>
<dbReference type="Proteomes" id="UP000239494">
    <property type="component" value="Unassembled WGS sequence"/>
</dbReference>
<comment type="caution">
    <text evidence="2">The sequence shown here is derived from an EMBL/GenBank/DDBJ whole genome shotgun (WGS) entry which is preliminary data.</text>
</comment>
<feature type="transmembrane region" description="Helical" evidence="1">
    <location>
        <begin position="290"/>
        <end position="308"/>
    </location>
</feature>
<reference evidence="2 3" key="1">
    <citation type="submission" date="2018-03" db="EMBL/GenBank/DDBJ databases">
        <title>Genomic Encyclopedia of Archaeal and Bacterial Type Strains, Phase II (KMG-II): from individual species to whole genera.</title>
        <authorList>
            <person name="Goeker M."/>
        </authorList>
    </citation>
    <scope>NUCLEOTIDE SEQUENCE [LARGE SCALE GENOMIC DNA]</scope>
    <source>
        <strain evidence="2 3">DSM 44720</strain>
    </source>
</reference>
<dbReference type="RefSeq" id="WP_106185137.1">
    <property type="nucleotide sequence ID" value="NZ_PVTF01000001.1"/>
</dbReference>
<sequence>MTQLARRALPAAAVVLVVALLAELPFLRNRFFYVWDDSAAQFLPTWHFLGDRLAAGEWPVFLSVDNWMGGNFSAEALFGLWNPVNLANYLLVSRFDDLALAGLVVKTEFLVLLALGAYLLCREYDAKPAAAAVIAIALPFGGFTLYYDTASWVAGLMAFTWIPYTWWSARRVARGVGSPLWPFLFGALAVTTGNPYGLLGVCAVLAALLVESWLVRDRAALLRLVLVGVLVALVVPLVYLPLLGNSAVTERAGQGFAATGMLMPRLSDFLNPSMPSHQPMITTFANPTRLSVPGVYFAWFVVPLLPWLDWGIVRQRWRELTAVFVVFGGYLLLAIGPSNMWMFRFPLRHVEVIYLAFGVVFAVLLSAGLRTDRTRARVLVTTGALLFTAYLTFAAGPWEFRRHLVSLALLVVGTALAVRLANTRALHVVLVAGVALALLLQTAWFPKNADVAQYAFPRTVSELRADDYQGTTYQVGSVVVGNNGLLLDAATVASYTGMGYRKFKQATCMNYLGTTCAQGLDKLLEPTEVGPPLIDLMRVETVVVQKAVNPNPVTPPGWRVERSNDLVTVLRRTGDIPWPGGRVSWTDAGLSADRSTDTREELRVDRPGKVVLARLNWPGYRAELDGQPVDVREGPAGLVVLDVPKAGSLTLTWRPPGLVPGLVAAALAVLGALALSAVTVVRRRRFG</sequence>
<feature type="transmembrane region" description="Helical" evidence="1">
    <location>
        <begin position="220"/>
        <end position="240"/>
    </location>
</feature>
<dbReference type="EMBL" id="PVTF01000001">
    <property type="protein sequence ID" value="PRY46051.1"/>
    <property type="molecule type" value="Genomic_DNA"/>
</dbReference>
<organism evidence="2 3">
    <name type="scientific">Umezawaea tangerina</name>
    <dbReference type="NCBI Taxonomy" id="84725"/>
    <lineage>
        <taxon>Bacteria</taxon>
        <taxon>Bacillati</taxon>
        <taxon>Actinomycetota</taxon>
        <taxon>Actinomycetes</taxon>
        <taxon>Pseudonocardiales</taxon>
        <taxon>Pseudonocardiaceae</taxon>
        <taxon>Umezawaea</taxon>
    </lineage>
</organism>
<gene>
    <name evidence="2" type="ORF">CLV43_101315</name>
</gene>
<keyword evidence="1" id="KW-1133">Transmembrane helix</keyword>
<evidence type="ECO:0000313" key="2">
    <source>
        <dbReference type="EMBL" id="PRY46051.1"/>
    </source>
</evidence>
<evidence type="ECO:0008006" key="4">
    <source>
        <dbReference type="Google" id="ProtNLM"/>
    </source>
</evidence>
<keyword evidence="3" id="KW-1185">Reference proteome</keyword>
<feature type="transmembrane region" description="Helical" evidence="1">
    <location>
        <begin position="404"/>
        <end position="421"/>
    </location>
</feature>
<accession>A0A2T0TKB2</accession>
<feature type="transmembrane region" description="Helical" evidence="1">
    <location>
        <begin position="376"/>
        <end position="398"/>
    </location>
</feature>
<evidence type="ECO:0000256" key="1">
    <source>
        <dbReference type="SAM" id="Phobius"/>
    </source>
</evidence>
<feature type="transmembrane region" description="Helical" evidence="1">
    <location>
        <begin position="428"/>
        <end position="445"/>
    </location>
</feature>
<proteinExistence type="predicted"/>
<feature type="transmembrane region" description="Helical" evidence="1">
    <location>
        <begin position="352"/>
        <end position="369"/>
    </location>
</feature>
<feature type="transmembrane region" description="Helical" evidence="1">
    <location>
        <begin position="181"/>
        <end position="208"/>
    </location>
</feature>
<dbReference type="AlphaFoldDB" id="A0A2T0TKB2"/>
<dbReference type="OrthoDB" id="3752109at2"/>
<keyword evidence="1" id="KW-0472">Membrane</keyword>